<evidence type="ECO:0000313" key="3">
    <source>
        <dbReference type="EMBL" id="MDR4305636.1"/>
    </source>
</evidence>
<dbReference type="SMART" id="SM00363">
    <property type="entry name" value="S4"/>
    <property type="match status" value="1"/>
</dbReference>
<dbReference type="InterPro" id="IPR002942">
    <property type="entry name" value="S4_RNA-bd"/>
</dbReference>
<gene>
    <name evidence="3" type="ORF">IHQ68_03235</name>
</gene>
<dbReference type="Pfam" id="PF01479">
    <property type="entry name" value="S4"/>
    <property type="match status" value="1"/>
</dbReference>
<evidence type="ECO:0000259" key="2">
    <source>
        <dbReference type="SMART" id="SM00363"/>
    </source>
</evidence>
<keyword evidence="1" id="KW-0694">RNA-binding</keyword>
<dbReference type="Proteomes" id="UP001181622">
    <property type="component" value="Unassembled WGS sequence"/>
</dbReference>
<name>A0ABU1DBZ8_9HYPH</name>
<feature type="domain" description="RNA-binding S4" evidence="2">
    <location>
        <begin position="12"/>
        <end position="74"/>
    </location>
</feature>
<dbReference type="RefSeq" id="WP_309388797.1">
    <property type="nucleotide sequence ID" value="NZ_JADBEO010000005.1"/>
</dbReference>
<dbReference type="InterPro" id="IPR036986">
    <property type="entry name" value="S4_RNA-bd_sf"/>
</dbReference>
<sequence>MAERDQAPQPRARLDVWLWRARVVKTRALAAKLVKSGHVRVNGAREKSPGRGLIVGDTLTIALDSAVRVLEVIAFGARRGPAEEAQGLYRQLQPPISTAPQQSP</sequence>
<proteinExistence type="predicted"/>
<comment type="caution">
    <text evidence="3">The sequence shown here is derived from an EMBL/GenBank/DDBJ whole genome shotgun (WGS) entry which is preliminary data.</text>
</comment>
<protein>
    <submittedName>
        <fullName evidence="3">RNA-binding S4 domain-containing protein</fullName>
    </submittedName>
</protein>
<keyword evidence="4" id="KW-1185">Reference proteome</keyword>
<dbReference type="CDD" id="cd00165">
    <property type="entry name" value="S4"/>
    <property type="match status" value="1"/>
</dbReference>
<accession>A0ABU1DBZ8</accession>
<dbReference type="PROSITE" id="PS50889">
    <property type="entry name" value="S4"/>
    <property type="match status" value="1"/>
</dbReference>
<reference evidence="3" key="1">
    <citation type="submission" date="2020-10" db="EMBL/GenBank/DDBJ databases">
        <authorList>
            <person name="Abbas A."/>
            <person name="Razzaq R."/>
            <person name="Waqas M."/>
            <person name="Abbas N."/>
            <person name="Nielsen T.K."/>
            <person name="Hansen L.H."/>
            <person name="Hussain S."/>
            <person name="Shahid M."/>
        </authorList>
    </citation>
    <scope>NUCLEOTIDE SEQUENCE</scope>
    <source>
        <strain evidence="3">S14</strain>
    </source>
</reference>
<dbReference type="SUPFAM" id="SSF55174">
    <property type="entry name" value="Alpha-L RNA-binding motif"/>
    <property type="match status" value="1"/>
</dbReference>
<evidence type="ECO:0000313" key="4">
    <source>
        <dbReference type="Proteomes" id="UP001181622"/>
    </source>
</evidence>
<evidence type="ECO:0000256" key="1">
    <source>
        <dbReference type="PROSITE-ProRule" id="PRU00182"/>
    </source>
</evidence>
<organism evidence="3 4">
    <name type="scientific">Chelatococcus sambhunathii</name>
    <dbReference type="NCBI Taxonomy" id="363953"/>
    <lineage>
        <taxon>Bacteria</taxon>
        <taxon>Pseudomonadati</taxon>
        <taxon>Pseudomonadota</taxon>
        <taxon>Alphaproteobacteria</taxon>
        <taxon>Hyphomicrobiales</taxon>
        <taxon>Chelatococcaceae</taxon>
        <taxon>Chelatococcus</taxon>
    </lineage>
</organism>
<dbReference type="EMBL" id="JADBEO010000005">
    <property type="protein sequence ID" value="MDR4305636.1"/>
    <property type="molecule type" value="Genomic_DNA"/>
</dbReference>
<dbReference type="Gene3D" id="3.10.290.10">
    <property type="entry name" value="RNA-binding S4 domain"/>
    <property type="match status" value="1"/>
</dbReference>